<dbReference type="KEGG" id="cam:113785744"/>
<dbReference type="RefSeq" id="XP_027188352.1">
    <property type="nucleotide sequence ID" value="XM_027332551.1"/>
</dbReference>
<name>A0A3Q7Y8Z7_CICAR</name>
<dbReference type="PROSITE" id="PS51382">
    <property type="entry name" value="SPX"/>
    <property type="match status" value="1"/>
</dbReference>
<dbReference type="GO" id="GO:0016036">
    <property type="term" value="P:cellular response to phosphate starvation"/>
    <property type="evidence" value="ECO:0007669"/>
    <property type="project" value="InterPro"/>
</dbReference>
<dbReference type="OrthoDB" id="6493944at2759"/>
<evidence type="ECO:0000259" key="1">
    <source>
        <dbReference type="PROSITE" id="PS51382"/>
    </source>
</evidence>
<dbReference type="PaxDb" id="3827-XP_004494019.1"/>
<evidence type="ECO:0000313" key="2">
    <source>
        <dbReference type="Proteomes" id="UP000087171"/>
    </source>
</evidence>
<reference evidence="3" key="2">
    <citation type="submission" date="2025-08" db="UniProtKB">
        <authorList>
            <consortium name="RefSeq"/>
        </authorList>
    </citation>
    <scope>IDENTIFICATION</scope>
    <source>
        <tissue evidence="3">Etiolated seedlings</tissue>
    </source>
</reference>
<evidence type="ECO:0000313" key="3">
    <source>
        <dbReference type="RefSeq" id="XP_027188352.1"/>
    </source>
</evidence>
<accession>A0A3Q7Y8Z7</accession>
<dbReference type="AlphaFoldDB" id="A0A3Q7Y8Z7"/>
<sequence length="218" mass="25671">MKFAKGYIDHIEKKQPGWRDKFLSYDELKRLVRGVLLDDENAEWEFMCLLENDIDKFNDFFIEKEEEFIVRHKELEQNIKRPIDLLWGTGKSQASETYFKEKNHILLKDIVDLHGEMVLLINYCNINYTGLARIMKKYDQKTGGLRRPTFLQKIIEHPFLTSDVISKLVRECENIIDEVSQADELAVERENEEVVFDGKGLFKSTFEALLKTPENATF</sequence>
<dbReference type="PANTHER" id="PTHR45978:SF2">
    <property type="entry name" value="SPX DOMAIN-CONTAINING PROTEIN 3"/>
    <property type="match status" value="1"/>
</dbReference>
<reference evidence="2" key="1">
    <citation type="journal article" date="2013" name="Nat. Biotechnol.">
        <title>Draft genome sequence of chickpea (Cicer arietinum) provides a resource for trait improvement.</title>
        <authorList>
            <person name="Varshney R.K."/>
            <person name="Song C."/>
            <person name="Saxena R.K."/>
            <person name="Azam S."/>
            <person name="Yu S."/>
            <person name="Sharpe A.G."/>
            <person name="Cannon S."/>
            <person name="Baek J."/>
            <person name="Rosen B.D."/>
            <person name="Tar'an B."/>
            <person name="Millan T."/>
            <person name="Zhang X."/>
            <person name="Ramsay L.D."/>
            <person name="Iwata A."/>
            <person name="Wang Y."/>
            <person name="Nelson W."/>
            <person name="Farmer A.D."/>
            <person name="Gaur P.M."/>
            <person name="Soderlund C."/>
            <person name="Penmetsa R.V."/>
            <person name="Xu C."/>
            <person name="Bharti A.K."/>
            <person name="He W."/>
            <person name="Winter P."/>
            <person name="Zhao S."/>
            <person name="Hane J.K."/>
            <person name="Carrasquilla-Garcia N."/>
            <person name="Condie J.A."/>
            <person name="Upadhyaya H.D."/>
            <person name="Luo M.C."/>
            <person name="Thudi M."/>
            <person name="Gowda C.L."/>
            <person name="Singh N.P."/>
            <person name="Lichtenzveig J."/>
            <person name="Gali K.K."/>
            <person name="Rubio J."/>
            <person name="Nadarajan N."/>
            <person name="Dolezel J."/>
            <person name="Bansal K.C."/>
            <person name="Xu X."/>
            <person name="Edwards D."/>
            <person name="Zhang G."/>
            <person name="Kahl G."/>
            <person name="Gil J."/>
            <person name="Singh K.B."/>
            <person name="Datta S.K."/>
            <person name="Jackson S.A."/>
            <person name="Wang J."/>
            <person name="Cook D.R."/>
        </authorList>
    </citation>
    <scope>NUCLEOTIDE SEQUENCE [LARGE SCALE GENOMIC DNA]</scope>
    <source>
        <strain evidence="2">cv. CDC Frontier</strain>
    </source>
</reference>
<proteinExistence type="predicted"/>
<dbReference type="InterPro" id="IPR031142">
    <property type="entry name" value="SPX_prot"/>
</dbReference>
<gene>
    <name evidence="3" type="primary">LOC113785744</name>
</gene>
<feature type="domain" description="SPX" evidence="1">
    <location>
        <begin position="1"/>
        <end position="152"/>
    </location>
</feature>
<organism evidence="2 3">
    <name type="scientific">Cicer arietinum</name>
    <name type="common">Chickpea</name>
    <name type="synonym">Garbanzo</name>
    <dbReference type="NCBI Taxonomy" id="3827"/>
    <lineage>
        <taxon>Eukaryota</taxon>
        <taxon>Viridiplantae</taxon>
        <taxon>Streptophyta</taxon>
        <taxon>Embryophyta</taxon>
        <taxon>Tracheophyta</taxon>
        <taxon>Spermatophyta</taxon>
        <taxon>Magnoliopsida</taxon>
        <taxon>eudicotyledons</taxon>
        <taxon>Gunneridae</taxon>
        <taxon>Pentapetalae</taxon>
        <taxon>rosids</taxon>
        <taxon>fabids</taxon>
        <taxon>Fabales</taxon>
        <taxon>Fabaceae</taxon>
        <taxon>Papilionoideae</taxon>
        <taxon>50 kb inversion clade</taxon>
        <taxon>NPAAA clade</taxon>
        <taxon>Hologalegina</taxon>
        <taxon>IRL clade</taxon>
        <taxon>Cicereae</taxon>
        <taxon>Cicer</taxon>
    </lineage>
</organism>
<dbReference type="GeneID" id="113785744"/>
<dbReference type="InterPro" id="IPR004331">
    <property type="entry name" value="SPX_dom"/>
</dbReference>
<dbReference type="Proteomes" id="UP000087171">
    <property type="component" value="Chromosome Ca3"/>
</dbReference>
<dbReference type="PANTHER" id="PTHR45978">
    <property type="entry name" value="SPX DOMAIN-CONTAINING PROTEIN 3"/>
    <property type="match status" value="1"/>
</dbReference>
<protein>
    <submittedName>
        <fullName evidence="3">SPX domain-containing protein 3-like</fullName>
    </submittedName>
</protein>
<keyword evidence="2" id="KW-1185">Reference proteome</keyword>